<sequence>MNLGVADLTRLGCEKTLIFIATKNYYEKLKRSGREGTVELVENEKEDHYFHLLDLDGGKAKEMRHKFVLFLKQY</sequence>
<dbReference type="Proteomes" id="UP001164929">
    <property type="component" value="Chromosome 6"/>
</dbReference>
<reference evidence="1" key="1">
    <citation type="journal article" date="2023" name="Mol. Ecol. Resour.">
        <title>Chromosome-level genome assembly of a triploid poplar Populus alba 'Berolinensis'.</title>
        <authorList>
            <person name="Chen S."/>
            <person name="Yu Y."/>
            <person name="Wang X."/>
            <person name="Wang S."/>
            <person name="Zhang T."/>
            <person name="Zhou Y."/>
            <person name="He R."/>
            <person name="Meng N."/>
            <person name="Wang Y."/>
            <person name="Liu W."/>
            <person name="Liu Z."/>
            <person name="Liu J."/>
            <person name="Guo Q."/>
            <person name="Huang H."/>
            <person name="Sederoff R.R."/>
            <person name="Wang G."/>
            <person name="Qu G."/>
            <person name="Chen S."/>
        </authorList>
    </citation>
    <scope>NUCLEOTIDE SEQUENCE</scope>
    <source>
        <strain evidence="1">SC-2020</strain>
    </source>
</reference>
<gene>
    <name evidence="1" type="ORF">NC653_016334</name>
</gene>
<accession>A0AAD6QML2</accession>
<comment type="caution">
    <text evidence="1">The sequence shown here is derived from an EMBL/GenBank/DDBJ whole genome shotgun (WGS) entry which is preliminary data.</text>
</comment>
<organism evidence="1 2">
    <name type="scientific">Populus alba x Populus x berolinensis</name>
    <dbReference type="NCBI Taxonomy" id="444605"/>
    <lineage>
        <taxon>Eukaryota</taxon>
        <taxon>Viridiplantae</taxon>
        <taxon>Streptophyta</taxon>
        <taxon>Embryophyta</taxon>
        <taxon>Tracheophyta</taxon>
        <taxon>Spermatophyta</taxon>
        <taxon>Magnoliopsida</taxon>
        <taxon>eudicotyledons</taxon>
        <taxon>Gunneridae</taxon>
        <taxon>Pentapetalae</taxon>
        <taxon>rosids</taxon>
        <taxon>fabids</taxon>
        <taxon>Malpighiales</taxon>
        <taxon>Salicaceae</taxon>
        <taxon>Saliceae</taxon>
        <taxon>Populus</taxon>
    </lineage>
</organism>
<protein>
    <submittedName>
        <fullName evidence="1">Uncharacterized protein</fullName>
    </submittedName>
</protein>
<dbReference type="EMBL" id="JAQIZT010000006">
    <property type="protein sequence ID" value="KAJ6993172.1"/>
    <property type="molecule type" value="Genomic_DNA"/>
</dbReference>
<evidence type="ECO:0000313" key="1">
    <source>
        <dbReference type="EMBL" id="KAJ6993172.1"/>
    </source>
</evidence>
<keyword evidence="2" id="KW-1185">Reference proteome</keyword>
<proteinExistence type="predicted"/>
<evidence type="ECO:0000313" key="2">
    <source>
        <dbReference type="Proteomes" id="UP001164929"/>
    </source>
</evidence>
<dbReference type="AlphaFoldDB" id="A0AAD6QML2"/>
<name>A0AAD6QML2_9ROSI</name>